<accession>A0A172QAF1</accession>
<reference evidence="3" key="2">
    <citation type="submission" date="2016-03" db="EMBL/GenBank/DDBJ databases">
        <title>Streptococcus antelopensis sp. nov., isolated from the feces of the Tibetan antelope (Pantholops hodgsonii) in Hoh Xil National Nature Reserve, Qinghai, China.</title>
        <authorList>
            <person name="Bai X."/>
        </authorList>
    </citation>
    <scope>NUCLEOTIDE SEQUENCE [LARGE SCALE GENOMIC DNA]</scope>
    <source>
        <strain evidence="3">TA 26</strain>
    </source>
</reference>
<dbReference type="EMBL" id="CP014699">
    <property type="protein sequence ID" value="AND80397.1"/>
    <property type="molecule type" value="Genomic_DNA"/>
</dbReference>
<keyword evidence="1" id="KW-0812">Transmembrane</keyword>
<protein>
    <submittedName>
        <fullName evidence="2">Uncharacterized protein</fullName>
    </submittedName>
</protein>
<keyword evidence="3" id="KW-1185">Reference proteome</keyword>
<dbReference type="Proteomes" id="UP000077317">
    <property type="component" value="Chromosome"/>
</dbReference>
<name>A0A172QAF1_9STRE</name>
<reference evidence="2 3" key="1">
    <citation type="journal article" date="2016" name="Int. J. Syst. Evol. Microbiol.">
        <title>Streptococcuspantholopis sp. nov., isolated from faeces of the Tibetan antelope (Pantholops hodgsonii).</title>
        <authorList>
            <person name="Bai X."/>
            <person name="Xiong Y."/>
            <person name="Lu S."/>
            <person name="Jin D."/>
            <person name="Lai X."/>
            <person name="Yang J."/>
            <person name="Niu L."/>
            <person name="Hu S."/>
            <person name="Meng X."/>
            <person name="Pu J."/>
            <person name="Ye C."/>
            <person name="Xu J."/>
        </authorList>
    </citation>
    <scope>NUCLEOTIDE SEQUENCE [LARGE SCALE GENOMIC DNA]</scope>
    <source>
        <strain evidence="2 3">TA 26</strain>
    </source>
</reference>
<gene>
    <name evidence="2" type="ORF">A0O21_02215</name>
</gene>
<feature type="transmembrane region" description="Helical" evidence="1">
    <location>
        <begin position="46"/>
        <end position="65"/>
    </location>
</feature>
<dbReference type="AlphaFoldDB" id="A0A172QAF1"/>
<dbReference type="KEGG" id="spat:A0O21_02215"/>
<sequence length="215" mass="25043">MFYRKRIFMGDYAGKAIYYDRKTKEAVYAPKSFLLNTEGAKRTNTLIPMLVVLFMFSCTNLFMIKKLFNMGTYTEKTLYYIVLIWLIESIFLVGIVELALYKNVRTAKLATEYAFRQATFKNLISEQRNGKTEQGNIIYMKVLSAIILLLLLLPVVYVITYQDLIGKAIGNEIFRTIILGLVIPVNIIVFNQNSPVRFFKTMQLYNQNKIKFKEE</sequence>
<feature type="transmembrane region" description="Helical" evidence="1">
    <location>
        <begin position="138"/>
        <end position="161"/>
    </location>
</feature>
<dbReference type="STRING" id="1811193.A0O21_02215"/>
<keyword evidence="1" id="KW-1133">Transmembrane helix</keyword>
<keyword evidence="1" id="KW-0472">Membrane</keyword>
<evidence type="ECO:0000313" key="3">
    <source>
        <dbReference type="Proteomes" id="UP000077317"/>
    </source>
</evidence>
<evidence type="ECO:0000256" key="1">
    <source>
        <dbReference type="SAM" id="Phobius"/>
    </source>
</evidence>
<feature type="transmembrane region" description="Helical" evidence="1">
    <location>
        <begin position="77"/>
        <end position="100"/>
    </location>
</feature>
<evidence type="ECO:0000313" key="2">
    <source>
        <dbReference type="EMBL" id="AND80397.1"/>
    </source>
</evidence>
<proteinExistence type="predicted"/>
<feature type="transmembrane region" description="Helical" evidence="1">
    <location>
        <begin position="173"/>
        <end position="190"/>
    </location>
</feature>
<organism evidence="2 3">
    <name type="scientific">Streptococcus pantholopis</name>
    <dbReference type="NCBI Taxonomy" id="1811193"/>
    <lineage>
        <taxon>Bacteria</taxon>
        <taxon>Bacillati</taxon>
        <taxon>Bacillota</taxon>
        <taxon>Bacilli</taxon>
        <taxon>Lactobacillales</taxon>
        <taxon>Streptococcaceae</taxon>
        <taxon>Streptococcus</taxon>
    </lineage>
</organism>